<dbReference type="Gramene" id="evm.model.04.1950">
    <property type="protein sequence ID" value="cds.evm.model.04.1950"/>
    <property type="gene ID" value="evm.TU.04.1950"/>
</dbReference>
<dbReference type="PANTHER" id="PTHR16166:SF130">
    <property type="entry name" value="PROTEIN SORTING-ASSOCIATED PROTEIN, PUTATIVE (DUF1162)-RELATED"/>
    <property type="match status" value="1"/>
</dbReference>
<evidence type="ECO:0000259" key="2">
    <source>
        <dbReference type="Pfam" id="PF25036"/>
    </source>
</evidence>
<dbReference type="InterPro" id="IPR026847">
    <property type="entry name" value="VPS13"/>
</dbReference>
<proteinExistence type="predicted"/>
<dbReference type="GO" id="GO:0045053">
    <property type="term" value="P:protein retention in Golgi apparatus"/>
    <property type="evidence" value="ECO:0007669"/>
    <property type="project" value="TreeGrafter"/>
</dbReference>
<keyword evidence="4" id="KW-1185">Reference proteome</keyword>
<evidence type="ECO:0000313" key="4">
    <source>
        <dbReference type="Proteomes" id="UP000596661"/>
    </source>
</evidence>
<dbReference type="EnsemblPlants" id="evm.model.04.1950">
    <property type="protein sequence ID" value="cds.evm.model.04.1950"/>
    <property type="gene ID" value="evm.TU.04.1950"/>
</dbReference>
<dbReference type="EMBL" id="UZAU01000401">
    <property type="status" value="NOT_ANNOTATED_CDS"/>
    <property type="molecule type" value="Genomic_DNA"/>
</dbReference>
<dbReference type="Pfam" id="PF25036">
    <property type="entry name" value="VPS13_VAB"/>
    <property type="match status" value="1"/>
</dbReference>
<reference evidence="3" key="1">
    <citation type="submission" date="2018-11" db="EMBL/GenBank/DDBJ databases">
        <authorList>
            <person name="Grassa J C."/>
        </authorList>
    </citation>
    <scope>NUCLEOTIDE SEQUENCE [LARGE SCALE GENOMIC DNA]</scope>
</reference>
<dbReference type="GO" id="GO:0006623">
    <property type="term" value="P:protein targeting to vacuole"/>
    <property type="evidence" value="ECO:0007669"/>
    <property type="project" value="TreeGrafter"/>
</dbReference>
<sequence>MFWNNFSQRRLASLLLPWLRDQPELEVKLGMINSQAIAKNLRFNTSVFNDLIEDLSGFSFTDVTIDQLTVRFSNWSVPAISFEVHGLHVTLSAEDSENERSSVPILKQRDTFGESVKKKLSQIDPEGSYLHNILERMSAATPSRSKYKTALLNVVLKHCQLQIHNIDVQVKFPTMNASCTLCLKELNAKSQYLNFGCFFRGLFGVPFLPLKECSFVITVIEFEIVFKLVDQSNRIFSMTDLFTCIKLNSFQLVDFNLRVPELIVSFSPLDLSMCLAFGETSSKEYQCPRNGRHLWKLAASRVGHVTSFHKLVVIVGLWLRYVKAYENLLQLVGYSIDHILKGLPTKLSENKLFSRSFKQLWKVVIDAERELPAESIAQARRIARYRAAANVQSVKLKESHVDTRLRLFCMIFALLQLIWKPICKLFHFIFYFLFFRRKLAEELTEEYLEIVSDDSSMQFCFILNLGKILVNMSQPAAIKNLDSHIGMLPPSFISLSLSINGLLLLYLKDVCEQSLTVSCGQFEVKSSSLMEPLLRQCSSKDLLSGKRHWQENHNDMKSILWCDLAHKFPFSETSNTTAIDNAEGACSSSLEKFLGEMWLNWEKTCMKLDGSEMEFSEDPCLLCETKSFLTYPDLRNLDSRISKCFFTLGRLQLDLGSSSILSISVLLRQIEHALCRTKDTGISEVTSHPPRTIEDPSEIKWENMYKYFSSSLSAAVLKILPEKHIQIGVFIAGPFIKLCLENEFSSGNEVTSHEENPDEFHLAFDVNNIEVAFWPSLKPNSSSVAGSSDNNDIEPECSIPNNDAGPEYQIIYIPKSNNEKFIADWWIFLCSYLRINGLNAYLGDSAEKQKHQILCLQPLTVHFSSSREYFHSFSTNISAISASLCVTATRLTILLCMDELYALSQVVTHLNSAVSHSLGSLDFIGSMHSESIKQKCLVAKSVNEDAVGKEAPSICSSILFLVEGILKIKSVDVFVQKTRINYDVESSKKSFNALSSGTFADLDLPDYGILITIQQTSVDLSCEEERLEILTGFGEIQSLIFKYQKQREYTDLSEFRDLLLQSHNCLYEISVPNCTFSVSLFLLQNASSSRTMHSKLSGSSYKSYMDKSSFVIDSERSSSQNSNHMKKLRFASNIPAPDPSHWLFVNLALGIVYVGSFSLKKALFKAHDLNKLLSSLYVGGEVQTISWGIQGGTLFLETTALETFISCATANLYAIAKIMSNVQLAYKGIGKAQCNVDMPRVDDDYVTENVEGTLQTPLEAEGNQMQGLTVNVSRLSTIVVIKDEKGGVRELVLEFDVHLKFELTNMERKFMFDLKSSILSQVLRQSGENEFHKPKIYSETFNRTSTHFEYGDSASELQRRDLMHQLNDPSCSRNSDSPEELSAENFVPKDSNSSSQKYILKQLGAFFSVQKPVNGAICSHQSWVGRGSISDFNIIISLSEIEMILNIVSSFSGVFSKTTTSDFNKKQRSINHEDELDNIEAMIPEGSIVAIQDVHQHMYFAVEGEENKYNLVGTPHYSLVGERALFRVKYYYQRRWGSSILWFSFLSLHANNDSGEPFRLNYRQGSGFVDISGIDDSGGALWKILPCEPQNYDSDIDWDPYNQLVKRTSYLVNKKNDCAIAFVDGVPEFVRKPGSPFKFKVLLEPSAAQDVGKIDSHLLEDSRTSLQDNASKFKGTTSGHKIKLPSIKIELINKISLTIIHKLSDRSGVFPLLRASIDTTKLIVQVTSTKTRVITTLIPAIYHFDSQRNLWKEILHPVEIFLFYRSSFHPEGSEVNLCGVPVHMHCRTKELNISLSELSLDVLLFVVGKLNLAGPYLLKSSRILANGCMVKNESGITLLCHFLNERSLKIARNQSTSIFLRRYEDLENPSQEVASMSIQLAALGSFMTSSVPVSLLQSQKFAWRTSIVSSQDSKTYPGPIIVVDVSKESEDGLSITVSPLIRIHNGTRFSLELRFQRPQQNVDESASLVLKPGDTMDDSMAMFDSVHLSGGLKKALNSLSLGNFLFSFRPNINEEFMSSKDSLSVEWSHELKGGKAVRLSGIFDKLSYKVRQVFTESAKCSFSSAQCSLKSEGSHIADIHFLIQSFGRGVPVRQPSNSKEGYKSSTSPEAIQEQKEIFLLPTVNVSNLLESEIHVLLTEMDPCSCIECDNTENQAKLSPDSSLDFYVNPSMIYFTVTLTALNSSCKPVNSGDWVKKLQKQKNEARYLDIDLDFAGGKYFASLRLSRGHKGILEATVFTSYALRNDTDVPLYIFPPNRKPLARDEVENFGSDSFSEFGLLLHPKSTRSWFLKPNKVCLKLLKDNASEAHLDLDALSGLTEISLEMEESDGVKFITKLGVSVGPLHSKAVVPSQLVTIVPRYVVVNESEESICVRQCYLQYDRGDDIIVNSRQRATLQLSNVMVNKKELSFFESLLRKHSKENDDALLYVQFKLKQPDSVWSGPVCIASLGRFFLKFREQRSGQKKSPGESKTTFADVHVVEEGSKLVMHYHSPPNVNLPYRIENYLPHVSITYHQKDLLEPEVLVSGSTVDYVWDDLTLPHKLVVKINDSSLPRDINLDKVRAWKPFHKVRHRGLAHHFLTEEISENSMPSSGDLDSIDMAKVGYEVYTDGPTRVLRFCEFSKSQKVEKGFQACEKIQLRVPQFNIHLLEQEKQDGMEESSPTIISARFGNFCLDSVFTNKHKYNQINLQSLILEQKWVGAPFAAMLRKHQVDYTESNDCILRIVFVLLSTNSDVIQVRYSSIALQPIDLNLDEETLMKIVPFWRTSLSDSNTKSRQFYFDHFEIHPIKIIANFLPGDSYSSYSSGQETLRSLLHSVIKVPPIKNKVVELNGVLVTHALITIRELFIRCAQHYSWYSMRAIYIAKGSPLLPPDFVSMFDDLASSSLDVFFDPSRGLMNLPRFTLGTFKLLSKCIGGKGSSGTKRYFGDLEKSLRTAGSNVLFAAVTEISDSILKGAEASGFNGMVTGFHQGILKLAMEPSLLGSALMEGGPDRKIKLDRSAGVDELYIEGYLQAMLDTLYRQEYLRVRVIDNQVFLKNLPPNNTLIEEIVDHVKSFLVSKALLKGDPSRTSRSLRHLRGESEWKIGPTLLTLCEHLFVSFSIRKLRKEANKFISGVKLKIDTDNENIKAITLENNPEVQQKVKFVWKWGVGKFVLSGIVAYIDGRLCRSIPNPVARRIVSGFLLTFLDKNTDVSE</sequence>
<feature type="domain" description="Vacuolar protein sorting-associated protein 13 VPS13 adaptor binding" evidence="2">
    <location>
        <begin position="2114"/>
        <end position="2521"/>
    </location>
</feature>
<dbReference type="OMA" id="TLVCHFQ"/>
<reference evidence="3" key="2">
    <citation type="submission" date="2021-03" db="UniProtKB">
        <authorList>
            <consortium name="EnsemblPlants"/>
        </authorList>
    </citation>
    <scope>IDENTIFICATION</scope>
</reference>
<accession>A0A803PF56</accession>
<protein>
    <recommendedName>
        <fullName evidence="2">Vacuolar protein sorting-associated protein 13 VPS13 adaptor binding domain-containing protein</fullName>
    </recommendedName>
</protein>
<dbReference type="PANTHER" id="PTHR16166">
    <property type="entry name" value="VACUOLAR PROTEIN SORTING-ASSOCIATED PROTEIN VPS13"/>
    <property type="match status" value="1"/>
</dbReference>
<name>A0A803PF56_CANSA</name>
<gene>
    <name evidence="3" type="primary">LOC115715105</name>
</gene>
<evidence type="ECO:0000313" key="3">
    <source>
        <dbReference type="EnsemblPlants" id="cds.evm.model.04.1950"/>
    </source>
</evidence>
<organism evidence="3 4">
    <name type="scientific">Cannabis sativa</name>
    <name type="common">Hemp</name>
    <name type="synonym">Marijuana</name>
    <dbReference type="NCBI Taxonomy" id="3483"/>
    <lineage>
        <taxon>Eukaryota</taxon>
        <taxon>Viridiplantae</taxon>
        <taxon>Streptophyta</taxon>
        <taxon>Embryophyta</taxon>
        <taxon>Tracheophyta</taxon>
        <taxon>Spermatophyta</taxon>
        <taxon>Magnoliopsida</taxon>
        <taxon>eudicotyledons</taxon>
        <taxon>Gunneridae</taxon>
        <taxon>Pentapetalae</taxon>
        <taxon>rosids</taxon>
        <taxon>fabids</taxon>
        <taxon>Rosales</taxon>
        <taxon>Cannabaceae</taxon>
        <taxon>Cannabis</taxon>
    </lineage>
</organism>
<feature type="region of interest" description="Disordered" evidence="1">
    <location>
        <begin position="1366"/>
        <end position="1390"/>
    </location>
</feature>
<dbReference type="InterPro" id="IPR009543">
    <property type="entry name" value="VPS13_VAB"/>
</dbReference>
<evidence type="ECO:0000256" key="1">
    <source>
        <dbReference type="SAM" id="MobiDB-lite"/>
    </source>
</evidence>
<dbReference type="Proteomes" id="UP000596661">
    <property type="component" value="Chromosome 4"/>
</dbReference>
<dbReference type="OrthoDB" id="428159at2759"/>